<keyword evidence="8" id="KW-1185">Reference proteome</keyword>
<evidence type="ECO:0000313" key="7">
    <source>
        <dbReference type="EMBL" id="MBU9714541.1"/>
    </source>
</evidence>
<evidence type="ECO:0000256" key="4">
    <source>
        <dbReference type="ARBA" id="ARBA00022989"/>
    </source>
</evidence>
<dbReference type="Proteomes" id="UP000784880">
    <property type="component" value="Unassembled WGS sequence"/>
</dbReference>
<comment type="subcellular location">
    <subcellularLocation>
        <location evidence="1">Cell membrane</location>
    </subcellularLocation>
</comment>
<keyword evidence="2" id="KW-1003">Cell membrane</keyword>
<proteinExistence type="predicted"/>
<protein>
    <submittedName>
        <fullName evidence="7">Flagellar biosynthetic protein FliO</fullName>
    </submittedName>
</protein>
<comment type="caution">
    <text evidence="7">The sequence shown here is derived from an EMBL/GenBank/DDBJ whole genome shotgun (WGS) entry which is preliminary data.</text>
</comment>
<gene>
    <name evidence="7" type="ORF">KS419_22620</name>
</gene>
<evidence type="ECO:0000256" key="1">
    <source>
        <dbReference type="ARBA" id="ARBA00004236"/>
    </source>
</evidence>
<keyword evidence="3 6" id="KW-0812">Transmembrane</keyword>
<evidence type="ECO:0000256" key="2">
    <source>
        <dbReference type="ARBA" id="ARBA00022475"/>
    </source>
</evidence>
<dbReference type="EMBL" id="JAHQCS010000178">
    <property type="protein sequence ID" value="MBU9714541.1"/>
    <property type="molecule type" value="Genomic_DNA"/>
</dbReference>
<dbReference type="Pfam" id="PF04347">
    <property type="entry name" value="FliO"/>
    <property type="match status" value="1"/>
</dbReference>
<keyword evidence="4 6" id="KW-1133">Transmembrane helix</keyword>
<sequence>MNRKIYIKPVIIVITLILLLFPTTVFGEVNWNTGNGTVGNMFNGERDLDLGETDADDVPPYDSLEEEETNQEELMGGGTDQNLFFLSLQMFLALAFVIVLIYALLKFINNRSRSFRNNSTIEGIGGVALGSNRSVQMVRIGSKIFIVGVGDTVNLLKEINDPDEIQNLLDDQRSHDVLEQPVTKLTNWVKETFYRSTVTEDKSFQSLFKKELKGVKESQEKLYSALKEKDK</sequence>
<reference evidence="7 8" key="1">
    <citation type="submission" date="2021-06" db="EMBL/GenBank/DDBJ databases">
        <title>Bacillus sp. RD4P76, an endophyte from a halophyte.</title>
        <authorList>
            <person name="Sun J.-Q."/>
        </authorList>
    </citation>
    <scope>NUCLEOTIDE SEQUENCE [LARGE SCALE GENOMIC DNA]</scope>
    <source>
        <strain evidence="7 8">CGMCC 1.15917</strain>
    </source>
</reference>
<organism evidence="7 8">
    <name type="scientific">Evansella tamaricis</name>
    <dbReference type="NCBI Taxonomy" id="2069301"/>
    <lineage>
        <taxon>Bacteria</taxon>
        <taxon>Bacillati</taxon>
        <taxon>Bacillota</taxon>
        <taxon>Bacilli</taxon>
        <taxon>Bacillales</taxon>
        <taxon>Bacillaceae</taxon>
        <taxon>Evansella</taxon>
    </lineage>
</organism>
<evidence type="ECO:0000313" key="8">
    <source>
        <dbReference type="Proteomes" id="UP000784880"/>
    </source>
</evidence>
<accession>A0ABS6JLI7</accession>
<evidence type="ECO:0000256" key="6">
    <source>
        <dbReference type="SAM" id="Phobius"/>
    </source>
</evidence>
<dbReference type="InterPro" id="IPR022781">
    <property type="entry name" value="Flagellar_biosynth_FliO"/>
</dbReference>
<keyword evidence="7" id="KW-0969">Cilium</keyword>
<keyword evidence="7" id="KW-0966">Cell projection</keyword>
<keyword evidence="5 6" id="KW-0472">Membrane</keyword>
<name>A0ABS6JLI7_9BACI</name>
<evidence type="ECO:0000256" key="5">
    <source>
        <dbReference type="ARBA" id="ARBA00023136"/>
    </source>
</evidence>
<dbReference type="RefSeq" id="WP_217069183.1">
    <property type="nucleotide sequence ID" value="NZ_JAHQCS010000178.1"/>
</dbReference>
<keyword evidence="7" id="KW-0282">Flagellum</keyword>
<feature type="transmembrane region" description="Helical" evidence="6">
    <location>
        <begin position="83"/>
        <end position="105"/>
    </location>
</feature>
<evidence type="ECO:0000256" key="3">
    <source>
        <dbReference type="ARBA" id="ARBA00022692"/>
    </source>
</evidence>